<proteinExistence type="inferred from homology"/>
<feature type="domain" description="FAD-binding PCMH-type" evidence="8">
    <location>
        <begin position="35"/>
        <end position="212"/>
    </location>
</feature>
<dbReference type="Proteomes" id="UP000830167">
    <property type="component" value="Chromosome"/>
</dbReference>
<comment type="similarity">
    <text evidence="2">Belongs to the FAD-binding oxidoreductase/transferase type 4 family.</text>
</comment>
<evidence type="ECO:0000256" key="2">
    <source>
        <dbReference type="ARBA" id="ARBA00008000"/>
    </source>
</evidence>
<evidence type="ECO:0000259" key="8">
    <source>
        <dbReference type="PROSITE" id="PS51387"/>
    </source>
</evidence>
<sequence length="455" mass="48655">MELAQELLEIITDPSRISTNLTIREQHGQDVSYHLPKLPDVVVYPQDKQEVSKILQFANERAIPVIPFGVGSSLEGHIIPAQGGITIDMTLMNQIIEIRPEDFLVKAQPGVTRNQLNKALQAYGLFFPVDPGADATIGGMAATNASGTNAVRYGVMRDQVKGLEVVLADGTVIHTGGMSMKSSAGYNLTGLFVGSEGTLGVFTEITLKVYGIPETTIAARAVFPDIGTATQAATAIISSGVAIGKVELVDDFTIDAVNQYKGTAYEPLPTLFLEFSGHKASVDEESSLVKEILQSEGCVNIQFEKDSKARAQLWEARHQVAMAILAKAPGKRLMSTDVCVPLSQLPGALVQARQILSSYQLVAGLLGHVGDGNYHASILIDPNDMHEVENAEIAHEEIVRYALGCGGTCTGEHGVGMGKKQYLSEEHGAEAVAVMKLIKGSLDPKRILNPGKILS</sequence>
<evidence type="ECO:0000256" key="1">
    <source>
        <dbReference type="ARBA" id="ARBA00001974"/>
    </source>
</evidence>
<dbReference type="InterPro" id="IPR016166">
    <property type="entry name" value="FAD-bd_PCMH"/>
</dbReference>
<accession>A0ABY4CQ53</accession>
<keyword evidence="5" id="KW-0809">Transit peptide</keyword>
<keyword evidence="3" id="KW-0285">Flavoprotein</keyword>
<dbReference type="InterPro" id="IPR004113">
    <property type="entry name" value="FAD-bd_oxidored_4_C"/>
</dbReference>
<evidence type="ECO:0000313" key="9">
    <source>
        <dbReference type="EMBL" id="UOF92454.1"/>
    </source>
</evidence>
<dbReference type="InterPro" id="IPR016169">
    <property type="entry name" value="FAD-bd_PCMH_sub2"/>
</dbReference>
<dbReference type="Gene3D" id="1.10.45.10">
    <property type="entry name" value="Vanillyl-alcohol Oxidase, Chain A, domain 4"/>
    <property type="match status" value="1"/>
</dbReference>
<dbReference type="Gene3D" id="3.30.70.2740">
    <property type="match status" value="1"/>
</dbReference>
<keyword evidence="10" id="KW-1185">Reference proteome</keyword>
<evidence type="ECO:0000313" key="10">
    <source>
        <dbReference type="Proteomes" id="UP000830167"/>
    </source>
</evidence>
<name>A0ABY4CQ53_9BACL</name>
<evidence type="ECO:0000256" key="3">
    <source>
        <dbReference type="ARBA" id="ARBA00022630"/>
    </source>
</evidence>
<gene>
    <name evidence="9" type="ORF">LSG31_09995</name>
</gene>
<dbReference type="InterPro" id="IPR016171">
    <property type="entry name" value="Vanillyl_alc_oxidase_C-sub2"/>
</dbReference>
<comment type="cofactor">
    <cofactor evidence="1">
        <name>FAD</name>
        <dbReference type="ChEBI" id="CHEBI:57692"/>
    </cofactor>
</comment>
<dbReference type="InterPro" id="IPR016164">
    <property type="entry name" value="FAD-linked_Oxase-like_C"/>
</dbReference>
<organism evidence="9 10">
    <name type="scientific">Fodinisporobacter ferrooxydans</name>
    <dbReference type="NCBI Taxonomy" id="2901836"/>
    <lineage>
        <taxon>Bacteria</taxon>
        <taxon>Bacillati</taxon>
        <taxon>Bacillota</taxon>
        <taxon>Bacilli</taxon>
        <taxon>Bacillales</taxon>
        <taxon>Alicyclobacillaceae</taxon>
        <taxon>Fodinisporobacter</taxon>
    </lineage>
</organism>
<keyword evidence="4" id="KW-0274">FAD</keyword>
<protein>
    <recommendedName>
        <fullName evidence="7">D-lactate dehydrogenase (cytochrome)</fullName>
        <ecNumber evidence="7">1.1.2.4</ecNumber>
    </recommendedName>
</protein>
<dbReference type="Pfam" id="PF01565">
    <property type="entry name" value="FAD_binding_4"/>
    <property type="match status" value="1"/>
</dbReference>
<dbReference type="PROSITE" id="PS51387">
    <property type="entry name" value="FAD_PCMH"/>
    <property type="match status" value="1"/>
</dbReference>
<dbReference type="PANTHER" id="PTHR11748:SF111">
    <property type="entry name" value="D-LACTATE DEHYDROGENASE, MITOCHONDRIAL-RELATED"/>
    <property type="match status" value="1"/>
</dbReference>
<keyword evidence="6" id="KW-0560">Oxidoreductase</keyword>
<dbReference type="EC" id="1.1.2.4" evidence="7"/>
<dbReference type="Gene3D" id="3.30.465.10">
    <property type="match status" value="1"/>
</dbReference>
<evidence type="ECO:0000256" key="4">
    <source>
        <dbReference type="ARBA" id="ARBA00022827"/>
    </source>
</evidence>
<evidence type="ECO:0000256" key="6">
    <source>
        <dbReference type="ARBA" id="ARBA00023002"/>
    </source>
</evidence>
<dbReference type="PANTHER" id="PTHR11748">
    <property type="entry name" value="D-LACTATE DEHYDROGENASE"/>
    <property type="match status" value="1"/>
</dbReference>
<dbReference type="Pfam" id="PF02913">
    <property type="entry name" value="FAD-oxidase_C"/>
    <property type="match status" value="1"/>
</dbReference>
<dbReference type="RefSeq" id="WP_347439120.1">
    <property type="nucleotide sequence ID" value="NZ_CP089291.1"/>
</dbReference>
<evidence type="ECO:0000256" key="7">
    <source>
        <dbReference type="ARBA" id="ARBA00038897"/>
    </source>
</evidence>
<dbReference type="EMBL" id="CP089291">
    <property type="protein sequence ID" value="UOF92454.1"/>
    <property type="molecule type" value="Genomic_DNA"/>
</dbReference>
<dbReference type="SUPFAM" id="SSF55103">
    <property type="entry name" value="FAD-linked oxidases, C-terminal domain"/>
    <property type="match status" value="1"/>
</dbReference>
<evidence type="ECO:0000256" key="5">
    <source>
        <dbReference type="ARBA" id="ARBA00022946"/>
    </source>
</evidence>
<dbReference type="SUPFAM" id="SSF56176">
    <property type="entry name" value="FAD-binding/transporter-associated domain-like"/>
    <property type="match status" value="1"/>
</dbReference>
<dbReference type="InterPro" id="IPR006094">
    <property type="entry name" value="Oxid_FAD_bind_N"/>
</dbReference>
<dbReference type="InterPro" id="IPR036318">
    <property type="entry name" value="FAD-bd_PCMH-like_sf"/>
</dbReference>
<reference evidence="9" key="1">
    <citation type="submission" date="2021-12" db="EMBL/GenBank/DDBJ databases">
        <title>Alicyclobacillaceae gen. nov., sp. nov., isolated from chalcocite enrichment system.</title>
        <authorList>
            <person name="Jiang Z."/>
        </authorList>
    </citation>
    <scope>NUCLEOTIDE SEQUENCE</scope>
    <source>
        <strain evidence="9">MYW30-H2</strain>
    </source>
</reference>